<dbReference type="GO" id="GO:0003677">
    <property type="term" value="F:DNA binding"/>
    <property type="evidence" value="ECO:0007669"/>
    <property type="project" value="UniProtKB-KW"/>
</dbReference>
<reference evidence="6" key="1">
    <citation type="journal article" date="2012" name="Mol. Plant Microbe Interact.">
        <title>A highly conserved effector in Fusarium oxysporum is required for full virulence on Arabidopsis.</title>
        <authorList>
            <person name="Thatcher L.F."/>
            <person name="Gardiner D.M."/>
            <person name="Kazan K."/>
            <person name="Manners J."/>
        </authorList>
    </citation>
    <scope>NUCLEOTIDE SEQUENCE [LARGE SCALE GENOMIC DNA]</scope>
    <source>
        <strain evidence="6">Fo5176</strain>
    </source>
</reference>
<feature type="compositionally biased region" description="Polar residues" evidence="3">
    <location>
        <begin position="878"/>
        <end position="889"/>
    </location>
</feature>
<keyword evidence="4" id="KW-1133">Transmembrane helix</keyword>
<evidence type="ECO:0000313" key="6">
    <source>
        <dbReference type="EMBL" id="EGU79880.1"/>
    </source>
</evidence>
<evidence type="ECO:0000256" key="4">
    <source>
        <dbReference type="SAM" id="Phobius"/>
    </source>
</evidence>
<organism evidence="6">
    <name type="scientific">Fusarium oxysporum (strain Fo5176)</name>
    <name type="common">Fusarium vascular wilt</name>
    <dbReference type="NCBI Taxonomy" id="660025"/>
    <lineage>
        <taxon>Eukaryota</taxon>
        <taxon>Fungi</taxon>
        <taxon>Dikarya</taxon>
        <taxon>Ascomycota</taxon>
        <taxon>Pezizomycotina</taxon>
        <taxon>Sordariomycetes</taxon>
        <taxon>Hypocreomycetidae</taxon>
        <taxon>Hypocreales</taxon>
        <taxon>Nectriaceae</taxon>
        <taxon>Fusarium</taxon>
        <taxon>Fusarium oxysporum species complex</taxon>
    </lineage>
</organism>
<feature type="transmembrane region" description="Helical" evidence="4">
    <location>
        <begin position="485"/>
        <end position="506"/>
    </location>
</feature>
<accession>F9FTB1</accession>
<dbReference type="STRING" id="660025.F9FTB1"/>
<dbReference type="PROSITE" id="PS51517">
    <property type="entry name" value="NDT80"/>
    <property type="match status" value="1"/>
</dbReference>
<dbReference type="Pfam" id="PF05224">
    <property type="entry name" value="NDT80_PhoG"/>
    <property type="match status" value="1"/>
</dbReference>
<feature type="DNA-binding region" description="NDT80" evidence="2">
    <location>
        <begin position="587"/>
        <end position="840"/>
    </location>
</feature>
<dbReference type="InterPro" id="IPR037141">
    <property type="entry name" value="NDT80_DNA-bd_dom_sf"/>
</dbReference>
<dbReference type="InterPro" id="IPR024061">
    <property type="entry name" value="NDT80_DNA-bd_dom"/>
</dbReference>
<dbReference type="PaxDb" id="5507-FOXG_13289P0"/>
<keyword evidence="4" id="KW-0812">Transmembrane</keyword>
<dbReference type="InterPro" id="IPR021514">
    <property type="entry name" value="DUF3176"/>
</dbReference>
<feature type="region of interest" description="Disordered" evidence="3">
    <location>
        <begin position="855"/>
        <end position="977"/>
    </location>
</feature>
<evidence type="ECO:0000256" key="3">
    <source>
        <dbReference type="SAM" id="MobiDB-lite"/>
    </source>
</evidence>
<protein>
    <recommendedName>
        <fullName evidence="5">NDT80 domain-containing protein</fullName>
    </recommendedName>
</protein>
<evidence type="ECO:0000256" key="2">
    <source>
        <dbReference type="PROSITE-ProRule" id="PRU00850"/>
    </source>
</evidence>
<name>F9FTB1_FUSOF</name>
<feature type="transmembrane region" description="Helical" evidence="4">
    <location>
        <begin position="64"/>
        <end position="83"/>
    </location>
</feature>
<dbReference type="PANTHER" id="PTHR37576:SF2">
    <property type="entry name" value="DEFECT AT LOW TEMPERATURE PROTEIN 1"/>
    <property type="match status" value="1"/>
</dbReference>
<feature type="compositionally biased region" description="Basic and acidic residues" evidence="3">
    <location>
        <begin position="890"/>
        <end position="900"/>
    </location>
</feature>
<evidence type="ECO:0000256" key="1">
    <source>
        <dbReference type="ARBA" id="ARBA00023125"/>
    </source>
</evidence>
<dbReference type="GO" id="GO:0003700">
    <property type="term" value="F:DNA-binding transcription factor activity"/>
    <property type="evidence" value="ECO:0007669"/>
    <property type="project" value="UniProtKB-UniRule"/>
</dbReference>
<feature type="compositionally biased region" description="Polar residues" evidence="3">
    <location>
        <begin position="1019"/>
        <end position="1031"/>
    </location>
</feature>
<feature type="compositionally biased region" description="Basic and acidic residues" evidence="3">
    <location>
        <begin position="1032"/>
        <end position="1048"/>
    </location>
</feature>
<feature type="compositionally biased region" description="Basic and acidic residues" evidence="3">
    <location>
        <begin position="1068"/>
        <end position="1077"/>
    </location>
</feature>
<keyword evidence="4" id="KW-0472">Membrane</keyword>
<feature type="region of interest" description="Disordered" evidence="3">
    <location>
        <begin position="1"/>
        <end position="20"/>
    </location>
</feature>
<evidence type="ECO:0000259" key="5">
    <source>
        <dbReference type="PROSITE" id="PS51517"/>
    </source>
</evidence>
<dbReference type="Gene3D" id="2.60.40.1390">
    <property type="entry name" value="NDT80 DNA-binding domain"/>
    <property type="match status" value="1"/>
</dbReference>
<dbReference type="Pfam" id="PF11374">
    <property type="entry name" value="DUF3176"/>
    <property type="match status" value="1"/>
</dbReference>
<gene>
    <name evidence="6" type="ORF">FOXB_09642</name>
</gene>
<proteinExistence type="predicted"/>
<feature type="compositionally biased region" description="Low complexity" evidence="3">
    <location>
        <begin position="858"/>
        <end position="874"/>
    </location>
</feature>
<keyword evidence="1 2" id="KW-0238">DNA-binding</keyword>
<feature type="transmembrane region" description="Helical" evidence="4">
    <location>
        <begin position="103"/>
        <end position="126"/>
    </location>
</feature>
<feature type="compositionally biased region" description="Basic and acidic residues" evidence="3">
    <location>
        <begin position="923"/>
        <end position="934"/>
    </location>
</feature>
<dbReference type="SUPFAM" id="SSF49417">
    <property type="entry name" value="p53-like transcription factors"/>
    <property type="match status" value="1"/>
</dbReference>
<dbReference type="PANTHER" id="PTHR37576">
    <property type="entry name" value="DEFECT AT LOW TEMPERATURE PROTEIN 1"/>
    <property type="match status" value="1"/>
</dbReference>
<feature type="compositionally biased region" description="Low complexity" evidence="3">
    <location>
        <begin position="962"/>
        <end position="972"/>
    </location>
</feature>
<feature type="domain" description="NDT80" evidence="5">
    <location>
        <begin position="587"/>
        <end position="840"/>
    </location>
</feature>
<comment type="caution">
    <text evidence="6">The sequence shown here is derived from an EMBL/GenBank/DDBJ whole genome shotgun (WGS) entry which is preliminary data.</text>
</comment>
<dbReference type="InterPro" id="IPR008967">
    <property type="entry name" value="p53-like_TF_DNA-bd_sf"/>
</dbReference>
<dbReference type="EMBL" id="AFQF01002603">
    <property type="protein sequence ID" value="EGU79880.1"/>
    <property type="molecule type" value="Genomic_DNA"/>
</dbReference>
<feature type="region of interest" description="Disordered" evidence="3">
    <location>
        <begin position="569"/>
        <end position="635"/>
    </location>
</feature>
<sequence>MLDTQNMASPWPLKDEFISNSDRDRDKAPWHRLENLPTPFAEQYARLSQPWLPGFWIRFPYRGLGMWLLALLGTIAAVMILVYSDGVPVDHWDERIQPTVWLALTSALSGAFLACAFTEGAAISYWRAAGKPVTLQQLQAVYGSSTGIIQAALNLFTWKSKTLGLASILMTLSVLRGPLMQRASSTTNHYRAQQGIMNFHIARELPENYACIMTGRTHSTSLLTKNFSDVAQNYSRRSDMAVFDTSCTNCTTAVEGFGFDVNCTETTRDFNLTIGTDRASMLRAMDGAYFFQVNVTEYSDWGVNDLANGSFLRYTTLYKDTDKCSGKVKIQTCDLHAGIATFPVRMDGKTVELQGTWKDDKFIERKYMLPADMVMSGSGNILGGFSMIAKSLYESEASMRFTGATGYDVSSTGLPATQYLTMNGTTPGCGDRWDNPMEDIIELTRDIGFRASLQYAKYNTTDKQKVEYDSGTTTLVYVTNYEKMWIAIAVSLVGIFAVLPTFWGWWELGRDVSLNPLEIANAFGTVGQESHIMRNVDPNQNVGGIVNAVNDIGPSQAIQMSCEILSRGRPDSNHVNQRLPRWDHIPPRQSPLRLPGFELSPSPVSRRKSHHGRSVSPNTSPHWVSIETPNATTPPLERLQSIGTLEGLNNNGQRHRIDPSINAIIDKGFFQSDGQWTCYRRNYFSVICSYSLFPQEPESHIQLALPGSPEPLRVHGFAMTITAVVAGDIGHNIELVQHTPKRDKGPIMKPVAVKLSAKTSTQSQRQQLIAAEHTFERVQFKQATMNNGKRRAQQQYHQLVVSLLADVGEHDADRFVKVAERRSVGLVVRGRSPGHYQNLARPSVGSMVGLPAAGSDIASEQGSQNSGAAAASSGMFRKSQTQSVTSPQDTQEKFPRELKEKKKARGQDITIPPSARKPGLQVKTEEEVVVKQESPDSYQPVTPQLKPLEGQESGDILDCEESSSSAGTTEETTISDRGEEDVYDMWIEDKKQSVINAMMRSLCKWLDSRLVYVRGMTSNQAETSGSSSRNADSCDHTEPSRGKGENHSHPPKRRRTDPSDGDDEDGEEGVRKAKLAERRNANEPLRFACPYFKRDPGKYCREATCVGPGWIEIHRVKRHALPPQCPRCWQDFKTEQLRDVHLQTDPPCQKKTNETNLDGFTKTQEKQLKSRKKSEMKMTDAGKWREMYQILFPDDDPATIPDPCPSDSHTPAAFATFARREFPRFVRRELEVLFQSEFQDVEERIRPRVQDIVLNLQPRLIALYEQSAREVGGRTALTAEISTPLDPKHPCLLEVSSPLVPNPLADNSPSTSWLPNQISETPSFDFGIDWDLLSEDLFNYPLHGQFAVPQLEKLTRDDLQVVGRRQPTIGQA</sequence>
<feature type="compositionally biased region" description="Polar residues" evidence="3">
    <location>
        <begin position="615"/>
        <end position="633"/>
    </location>
</feature>
<feature type="region of interest" description="Disordered" evidence="3">
    <location>
        <begin position="1019"/>
        <end position="1077"/>
    </location>
</feature>
<dbReference type="OrthoDB" id="5357734at2759"/>